<feature type="chain" id="PRO_5045231252" evidence="2">
    <location>
        <begin position="18"/>
        <end position="542"/>
    </location>
</feature>
<evidence type="ECO:0000259" key="3">
    <source>
        <dbReference type="PROSITE" id="PS50948"/>
    </source>
</evidence>
<accession>A0ABZ2WMY7</accession>
<name>A0ABZ2WMY7_9HYPO</name>
<evidence type="ECO:0000313" key="4">
    <source>
        <dbReference type="EMBL" id="WZH42094.1"/>
    </source>
</evidence>
<keyword evidence="5" id="KW-1185">Reference proteome</keyword>
<dbReference type="InterPro" id="IPR003609">
    <property type="entry name" value="Pan_app"/>
</dbReference>
<evidence type="ECO:0000313" key="5">
    <source>
        <dbReference type="Proteomes" id="UP001489902"/>
    </source>
</evidence>
<feature type="compositionally biased region" description="Polar residues" evidence="1">
    <location>
        <begin position="423"/>
        <end position="434"/>
    </location>
</feature>
<dbReference type="PROSITE" id="PS50948">
    <property type="entry name" value="PAN"/>
    <property type="match status" value="1"/>
</dbReference>
<feature type="compositionally biased region" description="Basic and acidic residues" evidence="1">
    <location>
        <begin position="284"/>
        <end position="301"/>
    </location>
</feature>
<keyword evidence="2" id="KW-0732">Signal</keyword>
<evidence type="ECO:0000256" key="1">
    <source>
        <dbReference type="SAM" id="MobiDB-lite"/>
    </source>
</evidence>
<feature type="compositionally biased region" description="Polar residues" evidence="1">
    <location>
        <begin position="529"/>
        <end position="542"/>
    </location>
</feature>
<sequence>MKTSIAILSASMASAMASPFSTGAHQCNVAPSAAANGNVHPYHNGKVDTAVDCQTFCASDDSCRSFAFGLAKGAHEPSCLLFKVPAAKVPARKDGLHVFDKECTADRVPTSAPTTGQPWGTVPKKVLVRRATKCNCAASGSANNDIQPFKTATAATAKECQALAEADTSCLSFLFGLSDDSKSPVCKLYKVAASRIPARSDSLFVFDKDCSSKQVPTTAPTEDAPRGLVSGASKDTKATKVDGKKTEHEADYEVSDAKPKTTKIQSPKPKVTKITKVDNNNEYQDAKAKDTKKDEHKEAGKPKSTKVQKSQPKVTKVAKGEENKVQYAEPEATEHAENPKPKSTKNLNSKPKATKAAKVDNEKVQYAEPTKVSNPKTKVTKVAEVEYSNEAEDTKAKDTESKGTESKGTESKDTKAKVENNKQAKATKVQNQEHQATKVAEVNYNNEAKSTESKSTESKGTKSKGTKSKDTESKGTESKDIKDNKAEGTNNKDAKVESPKTLVTKVRVNKQQATQAAKADGNKSDCKTTKVSNAQPKATQAY</sequence>
<evidence type="ECO:0000256" key="2">
    <source>
        <dbReference type="SAM" id="SignalP"/>
    </source>
</evidence>
<feature type="signal peptide" evidence="2">
    <location>
        <begin position="1"/>
        <end position="17"/>
    </location>
</feature>
<reference evidence="4 5" key="1">
    <citation type="submission" date="2024-04" db="EMBL/GenBank/DDBJ databases">
        <title>Complete genome sequence of Fusarium acuminatum.</title>
        <authorList>
            <person name="Lan B."/>
        </authorList>
    </citation>
    <scope>NUCLEOTIDE SEQUENCE [LARGE SCALE GENOMIC DNA]</scope>
    <source>
        <strain evidence="4">1A</strain>
    </source>
</reference>
<protein>
    <submittedName>
        <fullName evidence="4">Apple domain-containing protein</fullName>
    </submittedName>
</protein>
<feature type="region of interest" description="Disordered" evidence="1">
    <location>
        <begin position="212"/>
        <end position="542"/>
    </location>
</feature>
<feature type="compositionally biased region" description="Basic and acidic residues" evidence="1">
    <location>
        <begin position="392"/>
        <end position="422"/>
    </location>
</feature>
<feature type="compositionally biased region" description="Basic and acidic residues" evidence="1">
    <location>
        <begin position="449"/>
        <end position="460"/>
    </location>
</feature>
<feature type="compositionally biased region" description="Basic and acidic residues" evidence="1">
    <location>
        <begin position="234"/>
        <end position="259"/>
    </location>
</feature>
<organism evidence="4 5">
    <name type="scientific">Fusarium acuminatum</name>
    <dbReference type="NCBI Taxonomy" id="5515"/>
    <lineage>
        <taxon>Eukaryota</taxon>
        <taxon>Fungi</taxon>
        <taxon>Dikarya</taxon>
        <taxon>Ascomycota</taxon>
        <taxon>Pezizomycotina</taxon>
        <taxon>Sordariomycetes</taxon>
        <taxon>Hypocreomycetidae</taxon>
        <taxon>Hypocreales</taxon>
        <taxon>Nectriaceae</taxon>
        <taxon>Fusarium</taxon>
        <taxon>Fusarium tricinctum species complex</taxon>
    </lineage>
</organism>
<dbReference type="EMBL" id="CP151260">
    <property type="protein sequence ID" value="WZH42094.1"/>
    <property type="molecule type" value="Genomic_DNA"/>
</dbReference>
<feature type="domain" description="Apple" evidence="3">
    <location>
        <begin position="27"/>
        <end position="103"/>
    </location>
</feature>
<dbReference type="Pfam" id="PF14295">
    <property type="entry name" value="PAN_4"/>
    <property type="match status" value="2"/>
</dbReference>
<proteinExistence type="predicted"/>
<dbReference type="Proteomes" id="UP001489902">
    <property type="component" value="Chromosome 1"/>
</dbReference>
<dbReference type="Gene3D" id="3.50.4.10">
    <property type="entry name" value="Hepatocyte Growth Factor"/>
    <property type="match status" value="1"/>
</dbReference>
<gene>
    <name evidence="4" type="ORF">QYS62_003062</name>
</gene>
<feature type="compositionally biased region" description="Basic and acidic residues" evidence="1">
    <location>
        <begin position="467"/>
        <end position="498"/>
    </location>
</feature>